<dbReference type="OrthoDB" id="7554420at2759"/>
<evidence type="ECO:0008006" key="4">
    <source>
        <dbReference type="Google" id="ProtNLM"/>
    </source>
</evidence>
<keyword evidence="3" id="KW-1185">Reference proteome</keyword>
<reference evidence="2 3" key="1">
    <citation type="submission" date="2015-04" db="EMBL/GenBank/DDBJ databases">
        <title>Lasius niger genome sequencing.</title>
        <authorList>
            <person name="Konorov E.A."/>
            <person name="Nikitin M.A."/>
            <person name="Kirill M.V."/>
            <person name="Chang P."/>
        </authorList>
    </citation>
    <scope>NUCLEOTIDE SEQUENCE [LARGE SCALE GENOMIC DNA]</scope>
    <source>
        <tissue evidence="2">Whole</tissue>
    </source>
</reference>
<evidence type="ECO:0000313" key="3">
    <source>
        <dbReference type="Proteomes" id="UP000036403"/>
    </source>
</evidence>
<gene>
    <name evidence="2" type="ORF">RF55_7903</name>
</gene>
<dbReference type="AlphaFoldDB" id="A0A0J7KPG7"/>
<dbReference type="PaxDb" id="67767-A0A0J7KPG7"/>
<keyword evidence="1" id="KW-0175">Coiled coil</keyword>
<proteinExistence type="predicted"/>
<evidence type="ECO:0000256" key="1">
    <source>
        <dbReference type="SAM" id="Coils"/>
    </source>
</evidence>
<evidence type="ECO:0000313" key="2">
    <source>
        <dbReference type="EMBL" id="KMQ92151.1"/>
    </source>
</evidence>
<feature type="coiled-coil region" evidence="1">
    <location>
        <begin position="5"/>
        <end position="54"/>
    </location>
</feature>
<accession>A0A0J7KPG7</accession>
<dbReference type="EMBL" id="LBMM01004714">
    <property type="protein sequence ID" value="KMQ92151.1"/>
    <property type="molecule type" value="Genomic_DNA"/>
</dbReference>
<comment type="caution">
    <text evidence="2">The sequence shown here is derived from an EMBL/GenBank/DDBJ whole genome shotgun (WGS) entry which is preliminary data.</text>
</comment>
<organism evidence="2 3">
    <name type="scientific">Lasius niger</name>
    <name type="common">Black garden ant</name>
    <dbReference type="NCBI Taxonomy" id="67767"/>
    <lineage>
        <taxon>Eukaryota</taxon>
        <taxon>Metazoa</taxon>
        <taxon>Ecdysozoa</taxon>
        <taxon>Arthropoda</taxon>
        <taxon>Hexapoda</taxon>
        <taxon>Insecta</taxon>
        <taxon>Pterygota</taxon>
        <taxon>Neoptera</taxon>
        <taxon>Endopterygota</taxon>
        <taxon>Hymenoptera</taxon>
        <taxon>Apocrita</taxon>
        <taxon>Aculeata</taxon>
        <taxon>Formicoidea</taxon>
        <taxon>Formicidae</taxon>
        <taxon>Formicinae</taxon>
        <taxon>Lasius</taxon>
        <taxon>Lasius</taxon>
    </lineage>
</organism>
<name>A0A0J7KPG7_LASNI</name>
<protein>
    <recommendedName>
        <fullName evidence="4">Endonuclease-reverse transcriptase</fullName>
    </recommendedName>
</protein>
<sequence>MTNIKELLRTEFNKLREEIREMYRSDMAEIKENIRNLSTRVDQLEDLIENSQRVGSSELVEEELIMELEERQKRSLNLIFFNLDEAEENTCTDEILAGDIINRIIPGDTPAISTWRLGKRQQGRARPLRVSLPSKDVALRILRNKFRYSGPVKISQDQTVKQKKHFKDLQAQLKLLRDAGDKNKSIRYKNGVPRIVNSNTSARSLSKN</sequence>
<dbReference type="Proteomes" id="UP000036403">
    <property type="component" value="Unassembled WGS sequence"/>
</dbReference>